<dbReference type="InterPro" id="IPR036365">
    <property type="entry name" value="PGBD-like_sf"/>
</dbReference>
<sequence>MKFVKKIFCLGIFALSFGFAIQPANAAQLSYGSTGKQVIHTQTILKQLGYFNTEVTGYYGPITENAVKRFQQDFNIESLGIVGPKTSKKLTEIEMMAHVVYGEARGESYEGQVAVAAVILNRLQSEEFPDTISGVIFQRNAFTAVQDGQFYLIPDSSAYQAVRDSLLGWDPSQGAVFYYNPRLATDQWIFSRQAIKQIGNHTFAM</sequence>
<accession>A0A417Z031</accession>
<keyword evidence="5" id="KW-1185">Reference proteome</keyword>
<keyword evidence="1" id="KW-0732">Signal</keyword>
<dbReference type="Gene3D" id="1.10.10.2520">
    <property type="entry name" value="Cell wall hydrolase SleB, domain 1"/>
    <property type="match status" value="1"/>
</dbReference>
<dbReference type="InterPro" id="IPR011105">
    <property type="entry name" value="Cell_wall_hydrolase_SleB"/>
</dbReference>
<dbReference type="Gene3D" id="1.10.101.10">
    <property type="entry name" value="PGBD-like superfamily/PGBD"/>
    <property type="match status" value="1"/>
</dbReference>
<protein>
    <submittedName>
        <fullName evidence="4">Cell wall hydrolase</fullName>
    </submittedName>
</protein>
<feature type="signal peptide" evidence="1">
    <location>
        <begin position="1"/>
        <end position="26"/>
    </location>
</feature>
<dbReference type="Pfam" id="PF07486">
    <property type="entry name" value="Hydrolase_2"/>
    <property type="match status" value="1"/>
</dbReference>
<dbReference type="Pfam" id="PF01471">
    <property type="entry name" value="PG_binding_1"/>
    <property type="match status" value="1"/>
</dbReference>
<name>A0A417Z031_9BACI</name>
<organism evidence="4 5">
    <name type="scientific">Neobacillus notoginsengisoli</name>
    <dbReference type="NCBI Taxonomy" id="1578198"/>
    <lineage>
        <taxon>Bacteria</taxon>
        <taxon>Bacillati</taxon>
        <taxon>Bacillota</taxon>
        <taxon>Bacilli</taxon>
        <taxon>Bacillales</taxon>
        <taxon>Bacillaceae</taxon>
        <taxon>Neobacillus</taxon>
    </lineage>
</organism>
<evidence type="ECO:0000259" key="3">
    <source>
        <dbReference type="Pfam" id="PF07486"/>
    </source>
</evidence>
<proteinExistence type="predicted"/>
<dbReference type="InterPro" id="IPR002477">
    <property type="entry name" value="Peptidoglycan-bd-like"/>
</dbReference>
<feature type="domain" description="Cell wall hydrolase SleB" evidence="3">
    <location>
        <begin position="106"/>
        <end position="204"/>
    </location>
</feature>
<keyword evidence="4" id="KW-0378">Hydrolase</keyword>
<dbReference type="GO" id="GO:0016787">
    <property type="term" value="F:hydrolase activity"/>
    <property type="evidence" value="ECO:0007669"/>
    <property type="project" value="UniProtKB-KW"/>
</dbReference>
<dbReference type="Gene3D" id="6.20.240.60">
    <property type="match status" value="1"/>
</dbReference>
<dbReference type="OrthoDB" id="9785345at2"/>
<evidence type="ECO:0000313" key="5">
    <source>
        <dbReference type="Proteomes" id="UP000284416"/>
    </source>
</evidence>
<feature type="domain" description="Peptidoglycan binding-like" evidence="2">
    <location>
        <begin position="34"/>
        <end position="90"/>
    </location>
</feature>
<dbReference type="EMBL" id="QWEG01000001">
    <property type="protein sequence ID" value="RHW43497.1"/>
    <property type="molecule type" value="Genomic_DNA"/>
</dbReference>
<comment type="caution">
    <text evidence="4">The sequence shown here is derived from an EMBL/GenBank/DDBJ whole genome shotgun (WGS) entry which is preliminary data.</text>
</comment>
<dbReference type="SUPFAM" id="SSF47090">
    <property type="entry name" value="PGBD-like"/>
    <property type="match status" value="1"/>
</dbReference>
<dbReference type="Proteomes" id="UP000284416">
    <property type="component" value="Unassembled WGS sequence"/>
</dbReference>
<dbReference type="InterPro" id="IPR042047">
    <property type="entry name" value="SleB_dom1"/>
</dbReference>
<dbReference type="InterPro" id="IPR036366">
    <property type="entry name" value="PGBDSf"/>
</dbReference>
<evidence type="ECO:0000259" key="2">
    <source>
        <dbReference type="Pfam" id="PF01471"/>
    </source>
</evidence>
<evidence type="ECO:0000313" key="4">
    <source>
        <dbReference type="EMBL" id="RHW43497.1"/>
    </source>
</evidence>
<reference evidence="4 5" key="1">
    <citation type="journal article" date="2017" name="Int. J. Syst. Evol. Microbiol.">
        <title>Bacillus notoginsengisoli sp. nov., a novel bacterium isolated from the rhizosphere of Panax notoginseng.</title>
        <authorList>
            <person name="Zhang M.Y."/>
            <person name="Cheng J."/>
            <person name="Cai Y."/>
            <person name="Zhang T.Y."/>
            <person name="Wu Y.Y."/>
            <person name="Manikprabhu D."/>
            <person name="Li W.J."/>
            <person name="Zhang Y.X."/>
        </authorList>
    </citation>
    <scope>NUCLEOTIDE SEQUENCE [LARGE SCALE GENOMIC DNA]</scope>
    <source>
        <strain evidence="4 5">JCM 30743</strain>
    </source>
</reference>
<feature type="chain" id="PRO_5019250305" evidence="1">
    <location>
        <begin position="27"/>
        <end position="205"/>
    </location>
</feature>
<dbReference type="AlphaFoldDB" id="A0A417Z031"/>
<evidence type="ECO:0000256" key="1">
    <source>
        <dbReference type="SAM" id="SignalP"/>
    </source>
</evidence>
<gene>
    <name evidence="4" type="ORF">D1B31_02230</name>
</gene>